<organism evidence="1 2">
    <name type="scientific">Alligator mississippiensis</name>
    <name type="common">American alligator</name>
    <dbReference type="NCBI Taxonomy" id="8496"/>
    <lineage>
        <taxon>Eukaryota</taxon>
        <taxon>Metazoa</taxon>
        <taxon>Chordata</taxon>
        <taxon>Craniata</taxon>
        <taxon>Vertebrata</taxon>
        <taxon>Euteleostomi</taxon>
        <taxon>Archelosauria</taxon>
        <taxon>Archosauria</taxon>
        <taxon>Crocodylia</taxon>
        <taxon>Alligatoridae</taxon>
        <taxon>Alligatorinae</taxon>
        <taxon>Alligator</taxon>
    </lineage>
</organism>
<accession>A0A151P9B8</accession>
<protein>
    <submittedName>
        <fullName evidence="1">Uncharacterized protein</fullName>
    </submittedName>
</protein>
<name>A0A151P9B8_ALLMI</name>
<keyword evidence="2" id="KW-1185">Reference proteome</keyword>
<sequence>MMCCSELSVSSCSERTFPLARTKAEEGLSALLGFSTLVAASPSFQHLTSDVLKNAFAVEIGLVVQLHGLILRTSSVYRRHQIRAQSQAETNAVEARGDLSVFVACYYIQD</sequence>
<gene>
    <name evidence="1" type="ORF">Y1Q_0021315</name>
</gene>
<evidence type="ECO:0000313" key="2">
    <source>
        <dbReference type="Proteomes" id="UP000050525"/>
    </source>
</evidence>
<reference evidence="1 2" key="1">
    <citation type="journal article" date="2012" name="Genome Biol.">
        <title>Sequencing three crocodilian genomes to illuminate the evolution of archosaurs and amniotes.</title>
        <authorList>
            <person name="St John J.A."/>
            <person name="Braun E.L."/>
            <person name="Isberg S.R."/>
            <person name="Miles L.G."/>
            <person name="Chong A.Y."/>
            <person name="Gongora J."/>
            <person name="Dalzell P."/>
            <person name="Moran C."/>
            <person name="Bed'hom B."/>
            <person name="Abzhanov A."/>
            <person name="Burgess S.C."/>
            <person name="Cooksey A.M."/>
            <person name="Castoe T.A."/>
            <person name="Crawford N.G."/>
            <person name="Densmore L.D."/>
            <person name="Drew J.C."/>
            <person name="Edwards S.V."/>
            <person name="Faircloth B.C."/>
            <person name="Fujita M.K."/>
            <person name="Greenwold M.J."/>
            <person name="Hoffmann F.G."/>
            <person name="Howard J.M."/>
            <person name="Iguchi T."/>
            <person name="Janes D.E."/>
            <person name="Khan S.Y."/>
            <person name="Kohno S."/>
            <person name="de Koning A.J."/>
            <person name="Lance S.L."/>
            <person name="McCarthy F.M."/>
            <person name="McCormack J.E."/>
            <person name="Merchant M.E."/>
            <person name="Peterson D.G."/>
            <person name="Pollock D.D."/>
            <person name="Pourmand N."/>
            <person name="Raney B.J."/>
            <person name="Roessler K.A."/>
            <person name="Sanford J.R."/>
            <person name="Sawyer R.H."/>
            <person name="Schmidt C.J."/>
            <person name="Triplett E.W."/>
            <person name="Tuberville T.D."/>
            <person name="Venegas-Anaya M."/>
            <person name="Howard J.T."/>
            <person name="Jarvis E.D."/>
            <person name="Guillette L.J.Jr."/>
            <person name="Glenn T.C."/>
            <person name="Green R.E."/>
            <person name="Ray D.A."/>
        </authorList>
    </citation>
    <scope>NUCLEOTIDE SEQUENCE [LARGE SCALE GENOMIC DNA]</scope>
    <source>
        <strain evidence="1">KSC_2009_1</strain>
    </source>
</reference>
<comment type="caution">
    <text evidence="1">The sequence shown here is derived from an EMBL/GenBank/DDBJ whole genome shotgun (WGS) entry which is preliminary data.</text>
</comment>
<dbReference type="AlphaFoldDB" id="A0A151P9B8"/>
<proteinExistence type="predicted"/>
<evidence type="ECO:0000313" key="1">
    <source>
        <dbReference type="EMBL" id="KYO45623.1"/>
    </source>
</evidence>
<dbReference type="Proteomes" id="UP000050525">
    <property type="component" value="Unassembled WGS sequence"/>
</dbReference>
<dbReference type="EMBL" id="AKHW03000533">
    <property type="protein sequence ID" value="KYO45623.1"/>
    <property type="molecule type" value="Genomic_DNA"/>
</dbReference>